<dbReference type="Gene3D" id="1.20.120.330">
    <property type="entry name" value="Nucleotidyltransferases domain 2"/>
    <property type="match status" value="1"/>
</dbReference>
<reference evidence="1 2" key="1">
    <citation type="submission" date="2020-05" db="EMBL/GenBank/DDBJ databases">
        <title>MicrobeNet Type strains.</title>
        <authorList>
            <person name="Nicholson A.C."/>
        </authorList>
    </citation>
    <scope>NUCLEOTIDE SEQUENCE [LARGE SCALE GENOMIC DNA]</scope>
    <source>
        <strain evidence="1 2">ATCC 700815</strain>
    </source>
</reference>
<sequence>MTSRDGYLQSVLGWASATDAVLAVIQTGSLARRDDSADEYSDLDIEIISSDPDTLARDDGWLRQIGSLITVLRLEADDDQRWPTRLAIYRGGVKIDFTVAGIERLQRMTGPEGLDGLYARGYRVLLDKASVTGSLPPAPYRFPVESLPSQQEFQASVEEFWFEAFHVPRYLVRGELWLVKQRDWTMKTLLLRMAQWHALALHGGKVDVWHNGLRMEQWTDRDTWHAMQQVFGRFDTADARRAFDATVQLYGRLGREVAARTGLAYPQACEDQIQQWNRAVLARLRG</sequence>
<evidence type="ECO:0000313" key="1">
    <source>
        <dbReference type="EMBL" id="NNH09516.1"/>
    </source>
</evidence>
<protein>
    <submittedName>
        <fullName evidence="1">Aminoglycoside adenylyltransferase</fullName>
    </submittedName>
</protein>
<dbReference type="EMBL" id="JABEMD010000001">
    <property type="protein sequence ID" value="NNH09516.1"/>
    <property type="molecule type" value="Genomic_DNA"/>
</dbReference>
<keyword evidence="1" id="KW-0808">Transferase</keyword>
<dbReference type="Proteomes" id="UP000542973">
    <property type="component" value="Unassembled WGS sequence"/>
</dbReference>
<gene>
    <name evidence="1" type="ORF">HLB16_01285</name>
</gene>
<dbReference type="SUPFAM" id="SSF81631">
    <property type="entry name" value="PAP/OAS1 substrate-binding domain"/>
    <property type="match status" value="1"/>
</dbReference>
<dbReference type="SUPFAM" id="SSF81301">
    <property type="entry name" value="Nucleotidyltransferase"/>
    <property type="match status" value="1"/>
</dbReference>
<name>A0A849B4L0_9BURK</name>
<organism evidence="1 2">
    <name type="scientific">Cupriavidus gilardii</name>
    <dbReference type="NCBI Taxonomy" id="82541"/>
    <lineage>
        <taxon>Bacteria</taxon>
        <taxon>Pseudomonadati</taxon>
        <taxon>Pseudomonadota</taxon>
        <taxon>Betaproteobacteria</taxon>
        <taxon>Burkholderiales</taxon>
        <taxon>Burkholderiaceae</taxon>
        <taxon>Cupriavidus</taxon>
    </lineage>
</organism>
<dbReference type="GO" id="GO:0016779">
    <property type="term" value="F:nucleotidyltransferase activity"/>
    <property type="evidence" value="ECO:0007669"/>
    <property type="project" value="UniProtKB-KW"/>
</dbReference>
<dbReference type="InterPro" id="IPR007530">
    <property type="entry name" value="Aminoglycoside_adenylylTfrase"/>
</dbReference>
<evidence type="ECO:0000313" key="2">
    <source>
        <dbReference type="Proteomes" id="UP000542973"/>
    </source>
</evidence>
<dbReference type="Pfam" id="PF04439">
    <property type="entry name" value="Adenyl_transf"/>
    <property type="match status" value="1"/>
</dbReference>
<proteinExistence type="predicted"/>
<comment type="caution">
    <text evidence="1">The sequence shown here is derived from an EMBL/GenBank/DDBJ whole genome shotgun (WGS) entry which is preliminary data.</text>
</comment>
<dbReference type="AlphaFoldDB" id="A0A849B4L0"/>
<dbReference type="Gene3D" id="3.30.460.10">
    <property type="entry name" value="Beta Polymerase, domain 2"/>
    <property type="match status" value="1"/>
</dbReference>
<accession>A0A849B4L0</accession>
<dbReference type="RefSeq" id="WP_053821275.1">
    <property type="nucleotide sequence ID" value="NZ_BAAAEB010000007.1"/>
</dbReference>
<dbReference type="InterPro" id="IPR043519">
    <property type="entry name" value="NT_sf"/>
</dbReference>
<keyword evidence="1" id="KW-0548">Nucleotidyltransferase</keyword>